<dbReference type="PANTHER" id="PTHR43731">
    <property type="entry name" value="RHOMBOID PROTEASE"/>
    <property type="match status" value="1"/>
</dbReference>
<accession>A0AAD2FIR9</accession>
<evidence type="ECO:0000256" key="7">
    <source>
        <dbReference type="SAM" id="Phobius"/>
    </source>
</evidence>
<feature type="transmembrane region" description="Helical" evidence="7">
    <location>
        <begin position="93"/>
        <end position="113"/>
    </location>
</feature>
<keyword evidence="4" id="KW-0378">Hydrolase</keyword>
<keyword evidence="8" id="KW-0732">Signal</keyword>
<sequence>MKTLFFLIFLIRRASAFTQPSKQKIFIRQSPSSSFSTQDSNIQIRCPKYASTRLDGKRWLPEWDGDDIRFLSRLRRRIGRYDISISTSRTKNALITVHWLFFLYQTVTAVNVIRKGHRSYWPKHALSIIADVLLGKSVGGPYKKDFLYSNGLGNRQPHRFLTSGFVHHSIIHFLVDMIAIRNQPSWLAMGLGGPLYLTTYLSSIVAGNVAQQWYIKNPFDRTISMGANGAIGGIYGLMYVQLMKMETSRGMFRVIKGMGLVFLIGTLIENVNPVSQVGGFVGGAFVGILCAPGYKKSYSLTRKNSVEVDPLSREYRQEVGYGILPTRGGWVPLPIYWAVVAAAIFLADDKYRMIPVKILKGLWNPGSL</sequence>
<keyword evidence="11" id="KW-1185">Reference proteome</keyword>
<evidence type="ECO:0000259" key="9">
    <source>
        <dbReference type="Pfam" id="PF01694"/>
    </source>
</evidence>
<evidence type="ECO:0000313" key="10">
    <source>
        <dbReference type="EMBL" id="CAJ1942610.1"/>
    </source>
</evidence>
<evidence type="ECO:0000256" key="1">
    <source>
        <dbReference type="ARBA" id="ARBA00004141"/>
    </source>
</evidence>
<reference evidence="10" key="1">
    <citation type="submission" date="2023-08" db="EMBL/GenBank/DDBJ databases">
        <authorList>
            <person name="Audoor S."/>
            <person name="Bilcke G."/>
        </authorList>
    </citation>
    <scope>NUCLEOTIDE SEQUENCE</scope>
</reference>
<comment type="caution">
    <text evidence="10">The sequence shown here is derived from an EMBL/GenBank/DDBJ whole genome shotgun (WGS) entry which is preliminary data.</text>
</comment>
<feature type="transmembrane region" description="Helical" evidence="7">
    <location>
        <begin position="252"/>
        <end position="268"/>
    </location>
</feature>
<feature type="transmembrane region" description="Helical" evidence="7">
    <location>
        <begin position="222"/>
        <end position="240"/>
    </location>
</feature>
<comment type="subcellular location">
    <subcellularLocation>
        <location evidence="1">Membrane</location>
        <topology evidence="1">Multi-pass membrane protein</topology>
    </subcellularLocation>
</comment>
<evidence type="ECO:0000256" key="2">
    <source>
        <dbReference type="ARBA" id="ARBA00009045"/>
    </source>
</evidence>
<dbReference type="GO" id="GO:0004252">
    <property type="term" value="F:serine-type endopeptidase activity"/>
    <property type="evidence" value="ECO:0007669"/>
    <property type="project" value="InterPro"/>
</dbReference>
<feature type="transmembrane region" description="Helical" evidence="7">
    <location>
        <begin position="274"/>
        <end position="294"/>
    </location>
</feature>
<evidence type="ECO:0000313" key="11">
    <source>
        <dbReference type="Proteomes" id="UP001295423"/>
    </source>
</evidence>
<evidence type="ECO:0000256" key="5">
    <source>
        <dbReference type="ARBA" id="ARBA00022989"/>
    </source>
</evidence>
<dbReference type="Pfam" id="PF01694">
    <property type="entry name" value="Rhomboid"/>
    <property type="match status" value="1"/>
</dbReference>
<proteinExistence type="inferred from homology"/>
<dbReference type="PANTHER" id="PTHR43731:SF14">
    <property type="entry name" value="PRESENILIN-ASSOCIATED RHOMBOID-LIKE PROTEIN, MITOCHONDRIAL"/>
    <property type="match status" value="1"/>
</dbReference>
<feature type="signal peptide" evidence="8">
    <location>
        <begin position="1"/>
        <end position="16"/>
    </location>
</feature>
<dbReference type="SUPFAM" id="SSF144091">
    <property type="entry name" value="Rhomboid-like"/>
    <property type="match status" value="1"/>
</dbReference>
<keyword evidence="3 7" id="KW-0812">Transmembrane</keyword>
<keyword evidence="6 7" id="KW-0472">Membrane</keyword>
<dbReference type="InterPro" id="IPR022764">
    <property type="entry name" value="Peptidase_S54_rhomboid_dom"/>
</dbReference>
<dbReference type="GO" id="GO:0016020">
    <property type="term" value="C:membrane"/>
    <property type="evidence" value="ECO:0007669"/>
    <property type="project" value="UniProtKB-SubCell"/>
</dbReference>
<feature type="chain" id="PRO_5042216780" description="Peptidase S54 rhomboid domain-containing protein" evidence="8">
    <location>
        <begin position="17"/>
        <end position="368"/>
    </location>
</feature>
<dbReference type="InterPro" id="IPR035952">
    <property type="entry name" value="Rhomboid-like_sf"/>
</dbReference>
<dbReference type="InterPro" id="IPR050925">
    <property type="entry name" value="Rhomboid_protease_S54"/>
</dbReference>
<evidence type="ECO:0000256" key="8">
    <source>
        <dbReference type="SAM" id="SignalP"/>
    </source>
</evidence>
<dbReference type="EMBL" id="CAKOGP040001112">
    <property type="protein sequence ID" value="CAJ1942610.1"/>
    <property type="molecule type" value="Genomic_DNA"/>
</dbReference>
<organism evidence="10 11">
    <name type="scientific">Cylindrotheca closterium</name>
    <dbReference type="NCBI Taxonomy" id="2856"/>
    <lineage>
        <taxon>Eukaryota</taxon>
        <taxon>Sar</taxon>
        <taxon>Stramenopiles</taxon>
        <taxon>Ochrophyta</taxon>
        <taxon>Bacillariophyta</taxon>
        <taxon>Bacillariophyceae</taxon>
        <taxon>Bacillariophycidae</taxon>
        <taxon>Bacillariales</taxon>
        <taxon>Bacillariaceae</taxon>
        <taxon>Cylindrotheca</taxon>
    </lineage>
</organism>
<protein>
    <recommendedName>
        <fullName evidence="9">Peptidase S54 rhomboid domain-containing protein</fullName>
    </recommendedName>
</protein>
<comment type="similarity">
    <text evidence="2">Belongs to the peptidase S54 family.</text>
</comment>
<evidence type="ECO:0000256" key="6">
    <source>
        <dbReference type="ARBA" id="ARBA00023136"/>
    </source>
</evidence>
<evidence type="ECO:0000256" key="4">
    <source>
        <dbReference type="ARBA" id="ARBA00022801"/>
    </source>
</evidence>
<dbReference type="Gene3D" id="1.20.1540.10">
    <property type="entry name" value="Rhomboid-like"/>
    <property type="match status" value="1"/>
</dbReference>
<gene>
    <name evidence="10" type="ORF">CYCCA115_LOCUS8033</name>
</gene>
<keyword evidence="5 7" id="KW-1133">Transmembrane helix</keyword>
<dbReference type="AlphaFoldDB" id="A0AAD2FIR9"/>
<feature type="transmembrane region" description="Helical" evidence="7">
    <location>
        <begin position="186"/>
        <end position="210"/>
    </location>
</feature>
<feature type="domain" description="Peptidase S54 rhomboid" evidence="9">
    <location>
        <begin position="155"/>
        <end position="290"/>
    </location>
</feature>
<dbReference type="Proteomes" id="UP001295423">
    <property type="component" value="Unassembled WGS sequence"/>
</dbReference>
<name>A0AAD2FIR9_9STRA</name>
<evidence type="ECO:0000256" key="3">
    <source>
        <dbReference type="ARBA" id="ARBA00022692"/>
    </source>
</evidence>